<evidence type="ECO:0000313" key="3">
    <source>
        <dbReference type="Proteomes" id="UP000007306"/>
    </source>
</evidence>
<evidence type="ECO:0000256" key="1">
    <source>
        <dbReference type="SAM" id="MobiDB-lite"/>
    </source>
</evidence>
<dbReference type="AlphaFoldDB" id="I1R3Z2"/>
<accession>I1R3Z2</accession>
<dbReference type="Gramene" id="ORGLA12G0024800.1">
    <property type="protein sequence ID" value="ORGLA12G0024800.1"/>
    <property type="gene ID" value="ORGLA12G0024800"/>
</dbReference>
<name>I1R3Z2_ORYGL</name>
<reference evidence="2 3" key="2">
    <citation type="submission" date="2018-04" db="EMBL/GenBank/DDBJ databases">
        <title>OglaRS2 (Oryza glaberrima Reference Sequence Version 2).</title>
        <authorList>
            <person name="Zhang J."/>
            <person name="Kudrna D."/>
            <person name="Lee S."/>
            <person name="Talag J."/>
            <person name="Rajasekar S."/>
            <person name="Wing R.A."/>
        </authorList>
    </citation>
    <scope>NUCLEOTIDE SEQUENCE [LARGE SCALE GENOMIC DNA]</scope>
    <source>
        <strain evidence="2 3">cv. IRGC 96717</strain>
    </source>
</reference>
<reference evidence="2" key="1">
    <citation type="submission" date="2015-06" db="UniProtKB">
        <authorList>
            <consortium name="EnsemblPlants"/>
        </authorList>
    </citation>
    <scope>IDENTIFICATION</scope>
</reference>
<sequence length="70" mass="7793">CQFVRSSSDGAEEDTEEELSLEAEQDDDEKMQAEAEDAEQGGVMDHQPALRCTSRTVKPNPLYHGPQWAV</sequence>
<evidence type="ECO:0000313" key="2">
    <source>
        <dbReference type="EnsemblPlants" id="ORGLA12G0024800.1"/>
    </source>
</evidence>
<dbReference type="Proteomes" id="UP000007306">
    <property type="component" value="Chromosome 12"/>
</dbReference>
<keyword evidence="3" id="KW-1185">Reference proteome</keyword>
<feature type="compositionally biased region" description="Acidic residues" evidence="1">
    <location>
        <begin position="10"/>
        <end position="39"/>
    </location>
</feature>
<dbReference type="EnsemblPlants" id="ORGLA12G0024800.1">
    <property type="protein sequence ID" value="ORGLA12G0024800.1"/>
    <property type="gene ID" value="ORGLA12G0024800"/>
</dbReference>
<organism evidence="2 3">
    <name type="scientific">Oryza glaberrima</name>
    <name type="common">African rice</name>
    <dbReference type="NCBI Taxonomy" id="4538"/>
    <lineage>
        <taxon>Eukaryota</taxon>
        <taxon>Viridiplantae</taxon>
        <taxon>Streptophyta</taxon>
        <taxon>Embryophyta</taxon>
        <taxon>Tracheophyta</taxon>
        <taxon>Spermatophyta</taxon>
        <taxon>Magnoliopsida</taxon>
        <taxon>Liliopsida</taxon>
        <taxon>Poales</taxon>
        <taxon>Poaceae</taxon>
        <taxon>BOP clade</taxon>
        <taxon>Oryzoideae</taxon>
        <taxon>Oryzeae</taxon>
        <taxon>Oryzinae</taxon>
        <taxon>Oryza</taxon>
    </lineage>
</organism>
<dbReference type="HOGENOM" id="CLU_184767_0_0_1"/>
<protein>
    <submittedName>
        <fullName evidence="2">Uncharacterized protein</fullName>
    </submittedName>
</protein>
<proteinExistence type="predicted"/>
<feature type="region of interest" description="Disordered" evidence="1">
    <location>
        <begin position="1"/>
        <end position="70"/>
    </location>
</feature>